<comment type="similarity">
    <text evidence="2">Belongs to the ATP-dependent AMP-binding enzyme family.</text>
</comment>
<dbReference type="SUPFAM" id="SSF47336">
    <property type="entry name" value="ACP-like"/>
    <property type="match status" value="2"/>
</dbReference>
<keyword evidence="5" id="KW-0436">Ligase</keyword>
<dbReference type="GO" id="GO:0072330">
    <property type="term" value="P:monocarboxylic acid biosynthetic process"/>
    <property type="evidence" value="ECO:0007669"/>
    <property type="project" value="UniProtKB-ARBA"/>
</dbReference>
<dbReference type="SUPFAM" id="SSF53474">
    <property type="entry name" value="alpha/beta-Hydrolases"/>
    <property type="match status" value="1"/>
</dbReference>
<feature type="domain" description="Carrier" evidence="11">
    <location>
        <begin position="2050"/>
        <end position="2125"/>
    </location>
</feature>
<sequence>MKEVMFMPDHQDVRWPLSGAQNGIWFAQKLDPDNPIFNTTECIEIHGPVDPALFEAALRRAVTEAETLHLRFGEDWNGPWQSLCPSADWPLHFEDVSGHEDPQEAAETWMKQDMAQPVDLTRGPLFAQALLKLAPDRFFWYQRIHHIAIDGFGYSLLAQRVAHIYTALVHGRPYDEAAFGSVHSILEEEAAYRSSEQIKRDRQFWLSRFADEPEVVSLGDRAARTSRGFLRQSAQLPPTSMTALKGLASQTGTTWSDVVIAAAAAYVQRLTGANDVILGLPMMCRLGSASLRVPGMVMNVLPLRLTVRPDMSLAALLQQVSQEIREIRRHQRYRHEDLRRDLKLLGDNRRLFGPMINVMPFDYDVRFAGHRATTRNLSAGPVDDLTINVYDRSDGSGLHFNFDANPAIYGADELAVHQRRFLCFLDNMASADPGQPVSQIDLLLPEERQKVLFEWNETAHDLPTTSAHEQFEQQASRTPEAVAVEVEGVSLSYAELNKRANQLAHLLMAHGVGPERVVALALPRSPEMVVAILAVHKEGAAYLPLDPDFPSDRLAYMLEDARPVCVITSRQVAHRLPDCGTGSRLVFDEPETIDRLMRQAIHNPGNADRTNCLSPLHPAYVLYTSGSTGRPKGVMVTFGNLTNLILAMQDRFALDERDAWLSVTTISFDISVLELYLPLTSGARVVIAAKDTIMDPSALAKMIRETGTTIMQATPTLWHELAASRPDKFDGLRIITGGEAFPSGLKLALQELGCDVHNQYGPTETTIYSTAMHLGDERAGTPPIGRPIWNTRVYVLDGGLKPVPPGVVGELYIAGAGLARGYLGRPELTAERFVANPYGAPGSRMYRTGDLVRWLPDGSLEYVGRVDHQVKIRGFRIELGEIESLLSRHPAIAQVAVVVREDQPGDKRLVAYVVPHASAGIDPAELRRHVSAELPDYMIPSAFVQLAEMPLTPNKKIDRKALPAPDLHTVTGRGPRTPQEEMLCDLFAEVLGLAHVGIDEDFFVLGGHSLLAGRVIARIRDVFGVELSIGSLFESPTVAGLVKRLDHARDVRPPVRPVARPEAVPLSFAQRRLWFLYRLDGPNPAYNIPLVARLSGELDVQALEEAIGDVVARHETLRTIFPDKSGASHQLVLDAADARPELIVTETNEAELPGLLADAVRYSFQLSSEPSLRAQLFVLGQNEYVLLLLLHHIAGDGWSLTPLARDLSTAYAARCRGELPSWPPLPVQYADYAVWQEQLLGSERDPDSLIARQLAYWTRTLANLPDQLELPCDYPRPAEASYRGGVIPFHISEELHGRLLEVARENRASLFMVLQSALAALLTRLGAGTDIPIGSPIAGRTDDALDSLVGLFINTLVLRTDTSGNPSFRELLARVREVNLAAYEHQDLPFERLVEVMNPVRSRSRHPLFQIMLVLQNTPDAALELTGVESSLTIESAGTAKFDLTVELKERRSADGTPAGLDGILEYSADLFKRSTAETLAGRFLRVLEAVAADPGKSIGELDILMPEERQSMLQEWSAVGNDVPQTVLPELFEAQVVRSPEAVAVVHEDVSLSYDELNTRANRLAHLLIAEGVGPEQVVALALQRSFEMVVGVLAVLKAGAAYLPLDPDYPADRLAYMLEDARPVSIITSTQVVTRLPDAGGLPLIVLDEPETQERLRQHSPANPGDRERRGRLSAHSPAYIIYTSGSTGRPKGVVIPHQNVVRLFASTDHWFRFGSDDVWTLFHSYAFDFSVWEIWGALLHGGRLVVVPHAISRSPGEFLQLLVREGVTVLNQTPSAFYQLMQADREHPDLGQMLSLRFVIFGGEALELGRLADWYQRHPDDAPKLINMYGITETTVHVSYIELDRHHAASGANSLIGRPIPDLRVYVLDDFLQPVPPGVTGEMYVAGAGLARGYGGRPDLTAERFVADPFGPPGTRMYRTGDLAKRLSDGSLEYWGRADQQVKIRGFRIELGEIEAVLARHPAVAQVAVVVREDQPGDKRLVAYVVPAADTSVEPAVLRRFAASSLPDYMVPSAIVEMDVLPLTPNGKLDRKALPAPDFSLTSGGRGPRTPQEEVLCNLFAEVLGLQRVSIDDSFFELGGHSLLAVRLMSRIRETMGRDIGIGVLFEAPTVAGLAERLDMDTGKSALQVLLPLRAHGEQLPLFCVHPAGGLSWCYAGLMKHLGTEYPIYGLQARGIARTEEFPKTLGEMTADYLQHVRSVQPAGPYRLLGWSFGGNVAHAMAVQLQKEGEEVSFLAMLDSYPSHLLPLRGEPDEEEALIALLALGGYDPDSLGGGPLTMASALEILRSDASALASLDESTIMNLKQTYVNSVRILGAYVPERYEGDLLFFRSTIIPDWFDPIEPDMWIPYVSGRIERHDIACRHKDLCQPGPLAEIGQILAAKLKALDRPASGHSRRE</sequence>
<organism evidence="12 13">
    <name type="scientific">Brevibacillus aydinogluensis</name>
    <dbReference type="NCBI Taxonomy" id="927786"/>
    <lineage>
        <taxon>Bacteria</taxon>
        <taxon>Bacillati</taxon>
        <taxon>Bacillota</taxon>
        <taxon>Bacilli</taxon>
        <taxon>Bacillales</taxon>
        <taxon>Paenibacillaceae</taxon>
        <taxon>Brevibacillus</taxon>
    </lineage>
</organism>
<dbReference type="GO" id="GO:0043041">
    <property type="term" value="P:amino acid activation for nonribosomal peptide biosynthetic process"/>
    <property type="evidence" value="ECO:0007669"/>
    <property type="project" value="TreeGrafter"/>
</dbReference>
<dbReference type="CDD" id="cd17643">
    <property type="entry name" value="A_NRPS_Cytc1-like"/>
    <property type="match status" value="1"/>
</dbReference>
<dbReference type="Gene3D" id="1.10.1200.10">
    <property type="entry name" value="ACP-like"/>
    <property type="match status" value="1"/>
</dbReference>
<dbReference type="NCBIfam" id="TIGR01733">
    <property type="entry name" value="AA-adenyl-dom"/>
    <property type="match status" value="2"/>
</dbReference>
<evidence type="ECO:0000256" key="3">
    <source>
        <dbReference type="ARBA" id="ARBA00022450"/>
    </source>
</evidence>
<evidence type="ECO:0000256" key="10">
    <source>
        <dbReference type="ARBA" id="ARBA00063614"/>
    </source>
</evidence>
<keyword evidence="3" id="KW-0596">Phosphopantetheine</keyword>
<dbReference type="InterPro" id="IPR025110">
    <property type="entry name" value="AMP-bd_C"/>
</dbReference>
<keyword evidence="9" id="KW-0511">Multifunctional enzyme</keyword>
<dbReference type="PANTHER" id="PTHR45527">
    <property type="entry name" value="NONRIBOSOMAL PEPTIDE SYNTHETASE"/>
    <property type="match status" value="1"/>
</dbReference>
<dbReference type="InterPro" id="IPR042099">
    <property type="entry name" value="ANL_N_sf"/>
</dbReference>
<dbReference type="InterPro" id="IPR001031">
    <property type="entry name" value="Thioesterase"/>
</dbReference>
<evidence type="ECO:0000256" key="4">
    <source>
        <dbReference type="ARBA" id="ARBA00022553"/>
    </source>
</evidence>
<evidence type="ECO:0000259" key="11">
    <source>
        <dbReference type="PROSITE" id="PS50075"/>
    </source>
</evidence>
<dbReference type="InterPro" id="IPR045851">
    <property type="entry name" value="AMP-bd_C_sf"/>
</dbReference>
<dbReference type="Pfam" id="PF13193">
    <property type="entry name" value="AMP-binding_C"/>
    <property type="match status" value="2"/>
</dbReference>
<evidence type="ECO:0000256" key="8">
    <source>
        <dbReference type="ARBA" id="ARBA00023235"/>
    </source>
</evidence>
<gene>
    <name evidence="12" type="ORF">BSPP4475_17605</name>
</gene>
<dbReference type="FunFam" id="1.10.1200.10:FF:000005">
    <property type="entry name" value="Nonribosomal peptide synthetase 1"/>
    <property type="match status" value="1"/>
</dbReference>
<dbReference type="Gene3D" id="3.40.50.1820">
    <property type="entry name" value="alpha/beta hydrolase"/>
    <property type="match status" value="1"/>
</dbReference>
<dbReference type="GO" id="GO:0016874">
    <property type="term" value="F:ligase activity"/>
    <property type="evidence" value="ECO:0007669"/>
    <property type="project" value="UniProtKB-KW"/>
</dbReference>
<dbReference type="FunFam" id="3.30.300.30:FF:000010">
    <property type="entry name" value="Enterobactin synthetase component F"/>
    <property type="match status" value="2"/>
</dbReference>
<dbReference type="InterPro" id="IPR001242">
    <property type="entry name" value="Condensation_dom"/>
</dbReference>
<dbReference type="Pfam" id="PF00550">
    <property type="entry name" value="PP-binding"/>
    <property type="match status" value="2"/>
</dbReference>
<dbReference type="Gene3D" id="3.30.559.10">
    <property type="entry name" value="Chloramphenicol acetyltransferase-like domain"/>
    <property type="match status" value="2"/>
</dbReference>
<feature type="domain" description="Carrier" evidence="11">
    <location>
        <begin position="974"/>
        <end position="1049"/>
    </location>
</feature>
<dbReference type="Gene3D" id="3.30.559.30">
    <property type="entry name" value="Nonribosomal peptide synthetase, condensation domain"/>
    <property type="match status" value="2"/>
</dbReference>
<reference evidence="12" key="1">
    <citation type="submission" date="2023-07" db="EMBL/GenBank/DDBJ databases">
        <authorList>
            <person name="Ivanov I."/>
            <person name="Teneva D."/>
            <person name="Stoikov I."/>
        </authorList>
    </citation>
    <scope>NUCLEOTIDE SEQUENCE</scope>
    <source>
        <strain evidence="12">4475</strain>
    </source>
</reference>
<dbReference type="GO" id="GO:0016853">
    <property type="term" value="F:isomerase activity"/>
    <property type="evidence" value="ECO:0007669"/>
    <property type="project" value="UniProtKB-KW"/>
</dbReference>
<dbReference type="GO" id="GO:0017000">
    <property type="term" value="P:antibiotic biosynthetic process"/>
    <property type="evidence" value="ECO:0007669"/>
    <property type="project" value="UniProtKB-KW"/>
</dbReference>
<dbReference type="GO" id="GO:0008610">
    <property type="term" value="P:lipid biosynthetic process"/>
    <property type="evidence" value="ECO:0007669"/>
    <property type="project" value="UniProtKB-ARBA"/>
</dbReference>
<dbReference type="GO" id="GO:0005829">
    <property type="term" value="C:cytosol"/>
    <property type="evidence" value="ECO:0007669"/>
    <property type="project" value="TreeGrafter"/>
</dbReference>
<keyword evidence="4" id="KW-0597">Phosphoprotein</keyword>
<evidence type="ECO:0000256" key="1">
    <source>
        <dbReference type="ARBA" id="ARBA00001957"/>
    </source>
</evidence>
<comment type="cofactor">
    <cofactor evidence="1">
        <name>pantetheine 4'-phosphate</name>
        <dbReference type="ChEBI" id="CHEBI:47942"/>
    </cofactor>
</comment>
<dbReference type="FunFam" id="2.30.38.10:FF:000001">
    <property type="entry name" value="Non-ribosomal peptide synthetase PvdI"/>
    <property type="match status" value="2"/>
</dbReference>
<keyword evidence="13" id="KW-1185">Reference proteome</keyword>
<accession>A0AA48MA75</accession>
<dbReference type="SUPFAM" id="SSF56801">
    <property type="entry name" value="Acetyl-CoA synthetase-like"/>
    <property type="match status" value="2"/>
</dbReference>
<dbReference type="FunFam" id="3.40.50.12780:FF:000012">
    <property type="entry name" value="Non-ribosomal peptide synthetase"/>
    <property type="match status" value="2"/>
</dbReference>
<dbReference type="InterPro" id="IPR036736">
    <property type="entry name" value="ACP-like_sf"/>
</dbReference>
<dbReference type="Gene3D" id="2.30.38.10">
    <property type="entry name" value="Luciferase, Domain 3"/>
    <property type="match status" value="1"/>
</dbReference>
<dbReference type="InterPro" id="IPR000873">
    <property type="entry name" value="AMP-dep_synth/lig_dom"/>
</dbReference>
<evidence type="ECO:0000256" key="7">
    <source>
        <dbReference type="ARBA" id="ARBA00023194"/>
    </source>
</evidence>
<evidence type="ECO:0000256" key="9">
    <source>
        <dbReference type="ARBA" id="ARBA00023268"/>
    </source>
</evidence>
<dbReference type="InterPro" id="IPR020845">
    <property type="entry name" value="AMP-binding_CS"/>
</dbReference>
<dbReference type="InterPro" id="IPR023213">
    <property type="entry name" value="CAT-like_dom_sf"/>
</dbReference>
<dbReference type="PROSITE" id="PS50075">
    <property type="entry name" value="CARRIER"/>
    <property type="match status" value="2"/>
</dbReference>
<dbReference type="KEGG" id="bayd:BSPP4475_17605"/>
<dbReference type="NCBIfam" id="NF003417">
    <property type="entry name" value="PRK04813.1"/>
    <property type="match status" value="2"/>
</dbReference>
<dbReference type="Gene3D" id="3.40.50.980">
    <property type="match status" value="2"/>
</dbReference>
<dbReference type="Proteomes" id="UP001189619">
    <property type="component" value="Chromosome"/>
</dbReference>
<dbReference type="PROSITE" id="PS00455">
    <property type="entry name" value="AMP_BINDING"/>
    <property type="match status" value="2"/>
</dbReference>
<evidence type="ECO:0000256" key="2">
    <source>
        <dbReference type="ARBA" id="ARBA00006432"/>
    </source>
</evidence>
<evidence type="ECO:0000256" key="6">
    <source>
        <dbReference type="ARBA" id="ARBA00022737"/>
    </source>
</evidence>
<dbReference type="InterPro" id="IPR009081">
    <property type="entry name" value="PP-bd_ACP"/>
</dbReference>
<dbReference type="SMART" id="SM00823">
    <property type="entry name" value="PKS_PP"/>
    <property type="match status" value="2"/>
</dbReference>
<dbReference type="FunFam" id="3.30.559.30:FF:000001">
    <property type="entry name" value="Non-ribosomal peptide synthetase"/>
    <property type="match status" value="1"/>
</dbReference>
<name>A0AA48MA75_9BACL</name>
<evidence type="ECO:0000256" key="5">
    <source>
        <dbReference type="ARBA" id="ARBA00022598"/>
    </source>
</evidence>
<dbReference type="Gene3D" id="3.40.50.12780">
    <property type="entry name" value="N-terminal domain of ligase-like"/>
    <property type="match status" value="1"/>
</dbReference>
<dbReference type="Pfam" id="PF00975">
    <property type="entry name" value="Thioesterase"/>
    <property type="match status" value="1"/>
</dbReference>
<comment type="subunit">
    <text evidence="10">Large multienzyme complex composed of 4 subunits; LgrA, LgrB, LgrC and LgrD.</text>
</comment>
<dbReference type="FunFam" id="3.40.50.980:FF:000001">
    <property type="entry name" value="Non-ribosomal peptide synthetase"/>
    <property type="match status" value="2"/>
</dbReference>
<dbReference type="GO" id="GO:0031177">
    <property type="term" value="F:phosphopantetheine binding"/>
    <property type="evidence" value="ECO:0007669"/>
    <property type="project" value="InterPro"/>
</dbReference>
<evidence type="ECO:0000313" key="13">
    <source>
        <dbReference type="Proteomes" id="UP001189619"/>
    </source>
</evidence>
<dbReference type="CDD" id="cd12116">
    <property type="entry name" value="A_NRPS_Ta1_like"/>
    <property type="match status" value="1"/>
</dbReference>
<dbReference type="InterPro" id="IPR020806">
    <property type="entry name" value="PKS_PP-bd"/>
</dbReference>
<dbReference type="Pfam" id="PF00501">
    <property type="entry name" value="AMP-binding"/>
    <property type="match status" value="2"/>
</dbReference>
<dbReference type="Pfam" id="PF00668">
    <property type="entry name" value="Condensation"/>
    <property type="match status" value="2"/>
</dbReference>
<keyword evidence="6" id="KW-0677">Repeat</keyword>
<dbReference type="EMBL" id="OY569118">
    <property type="protein sequence ID" value="CAJ1004130.1"/>
    <property type="molecule type" value="Genomic_DNA"/>
</dbReference>
<dbReference type="Gene3D" id="3.30.300.30">
    <property type="match status" value="2"/>
</dbReference>
<dbReference type="GO" id="GO:0044550">
    <property type="term" value="P:secondary metabolite biosynthetic process"/>
    <property type="evidence" value="ECO:0007669"/>
    <property type="project" value="UniProtKB-ARBA"/>
</dbReference>
<dbReference type="PANTHER" id="PTHR45527:SF14">
    <property type="entry name" value="PLIPASTATIN SYNTHASE SUBUNIT B"/>
    <property type="match status" value="1"/>
</dbReference>
<keyword evidence="8" id="KW-0413">Isomerase</keyword>
<dbReference type="FunFam" id="1.10.1200.10:FF:000016">
    <property type="entry name" value="Non-ribosomal peptide synthase"/>
    <property type="match status" value="1"/>
</dbReference>
<dbReference type="InterPro" id="IPR010071">
    <property type="entry name" value="AA_adenyl_dom"/>
</dbReference>
<dbReference type="SUPFAM" id="SSF52777">
    <property type="entry name" value="CoA-dependent acyltransferases"/>
    <property type="match status" value="4"/>
</dbReference>
<dbReference type="FunFam" id="3.30.559.10:FF:000012">
    <property type="entry name" value="Non-ribosomal peptide synthetase"/>
    <property type="match status" value="1"/>
</dbReference>
<dbReference type="FunFam" id="3.40.50.980:FF:000002">
    <property type="entry name" value="Enterobactin synthetase component F"/>
    <property type="match status" value="1"/>
</dbReference>
<proteinExistence type="inferred from homology"/>
<protein>
    <submittedName>
        <fullName evidence="12">Non-ribosomal peptide synthetase</fullName>
    </submittedName>
</protein>
<dbReference type="InterPro" id="IPR029058">
    <property type="entry name" value="AB_hydrolase_fold"/>
</dbReference>
<evidence type="ECO:0000313" key="12">
    <source>
        <dbReference type="EMBL" id="CAJ1004130.1"/>
    </source>
</evidence>
<dbReference type="CDD" id="cd19538">
    <property type="entry name" value="LCL_NRPS"/>
    <property type="match status" value="1"/>
</dbReference>
<keyword evidence="7" id="KW-0045">Antibiotic biosynthesis</keyword>
<dbReference type="CDD" id="cd19533">
    <property type="entry name" value="starter-C_NRPS"/>
    <property type="match status" value="1"/>
</dbReference>